<feature type="domain" description="Bromo" evidence="4">
    <location>
        <begin position="210"/>
        <end position="279"/>
    </location>
</feature>
<accession>A0AA88KNY8</accession>
<evidence type="ECO:0000313" key="5">
    <source>
        <dbReference type="EMBL" id="KAG2392618.1"/>
    </source>
</evidence>
<protein>
    <recommendedName>
        <fullName evidence="4">Bromo domain-containing protein</fullName>
    </recommendedName>
</protein>
<dbReference type="RefSeq" id="XP_044554512.1">
    <property type="nucleotide sequence ID" value="XM_044686988.1"/>
</dbReference>
<feature type="compositionally biased region" description="Polar residues" evidence="3">
    <location>
        <begin position="154"/>
        <end position="166"/>
    </location>
</feature>
<reference evidence="5 6" key="1">
    <citation type="journal article" date="2018" name="BMC Genomics">
        <title>The genome of Naegleria lovaniensis, the basis for a comparative approach to unravel pathogenicity factors of the human pathogenic amoeba N. fowleri.</title>
        <authorList>
            <person name="Liechti N."/>
            <person name="Schurch N."/>
            <person name="Bruggmann R."/>
            <person name="Wittwer M."/>
        </authorList>
    </citation>
    <scope>NUCLEOTIDE SEQUENCE [LARGE SCALE GENOMIC DNA]</scope>
    <source>
        <strain evidence="5 6">ATCC 30569</strain>
    </source>
</reference>
<dbReference type="CDD" id="cd04369">
    <property type="entry name" value="Bromodomain"/>
    <property type="match status" value="1"/>
</dbReference>
<sequence length="306" mass="35161">MSSTTSEFIPNDIVSTNDLALLDLYLNEKQKLGSDDEKAIFSALNKSSKIYLEKKYPSRGIKKEVKDLIGDQNIEAVYQDLIKKRLNFLELVEKRLSNCINFIENHQDKELNMKIVEQFVNSFEFITPARELLDSSQKKRKNTEEELDHIQAAASENNESSQPSKQKSTELESAKKKRKFKSKTQKDNTSENISSDTIQQILLSVLQTIEKQNIAESFLHPVDKNIVNYYESILCPMSIADIKKKVTHGDIVSVSELKKTLFLMFQNCIMFSGADFDIHHHAKQLRKLARTLCLEAEQKEVLLKQN</sequence>
<keyword evidence="1 2" id="KW-0103">Bromodomain</keyword>
<comment type="caution">
    <text evidence="5">The sequence shown here is derived from an EMBL/GenBank/DDBJ whole genome shotgun (WGS) entry which is preliminary data.</text>
</comment>
<dbReference type="AlphaFoldDB" id="A0AA88KNY8"/>
<organism evidence="5 6">
    <name type="scientific">Naegleria lovaniensis</name>
    <name type="common">Amoeba</name>
    <dbReference type="NCBI Taxonomy" id="51637"/>
    <lineage>
        <taxon>Eukaryota</taxon>
        <taxon>Discoba</taxon>
        <taxon>Heterolobosea</taxon>
        <taxon>Tetramitia</taxon>
        <taxon>Eutetramitia</taxon>
        <taxon>Vahlkampfiidae</taxon>
        <taxon>Naegleria</taxon>
    </lineage>
</organism>
<evidence type="ECO:0000256" key="1">
    <source>
        <dbReference type="ARBA" id="ARBA00023117"/>
    </source>
</evidence>
<dbReference type="EMBL" id="PYSW02000004">
    <property type="protein sequence ID" value="KAG2392618.1"/>
    <property type="molecule type" value="Genomic_DNA"/>
</dbReference>
<proteinExistence type="predicted"/>
<dbReference type="SUPFAM" id="SSF47370">
    <property type="entry name" value="Bromodomain"/>
    <property type="match status" value="1"/>
</dbReference>
<evidence type="ECO:0000259" key="4">
    <source>
        <dbReference type="PROSITE" id="PS50014"/>
    </source>
</evidence>
<dbReference type="PANTHER" id="PTHR15398:SF4">
    <property type="entry name" value="BROMODOMAIN-CONTAINING PROTEIN 8 ISOFORM X1"/>
    <property type="match status" value="1"/>
</dbReference>
<evidence type="ECO:0000256" key="3">
    <source>
        <dbReference type="SAM" id="MobiDB-lite"/>
    </source>
</evidence>
<dbReference type="InterPro" id="IPR036427">
    <property type="entry name" value="Bromodomain-like_sf"/>
</dbReference>
<name>A0AA88KNY8_NAELO</name>
<dbReference type="SMART" id="SM00297">
    <property type="entry name" value="BROMO"/>
    <property type="match status" value="1"/>
</dbReference>
<dbReference type="PROSITE" id="PS50014">
    <property type="entry name" value="BROMODOMAIN_2"/>
    <property type="match status" value="1"/>
</dbReference>
<dbReference type="Gene3D" id="1.20.920.10">
    <property type="entry name" value="Bromodomain-like"/>
    <property type="match status" value="1"/>
</dbReference>
<dbReference type="Pfam" id="PF00439">
    <property type="entry name" value="Bromodomain"/>
    <property type="match status" value="1"/>
</dbReference>
<evidence type="ECO:0000256" key="2">
    <source>
        <dbReference type="PROSITE-ProRule" id="PRU00035"/>
    </source>
</evidence>
<evidence type="ECO:0000313" key="6">
    <source>
        <dbReference type="Proteomes" id="UP000816034"/>
    </source>
</evidence>
<gene>
    <name evidence="5" type="ORF">C9374_011343</name>
</gene>
<feature type="region of interest" description="Disordered" evidence="3">
    <location>
        <begin position="152"/>
        <end position="191"/>
    </location>
</feature>
<dbReference type="InterPro" id="IPR001487">
    <property type="entry name" value="Bromodomain"/>
</dbReference>
<dbReference type="GeneID" id="68103797"/>
<dbReference type="GO" id="GO:0035267">
    <property type="term" value="C:NuA4 histone acetyltransferase complex"/>
    <property type="evidence" value="ECO:0007669"/>
    <property type="project" value="TreeGrafter"/>
</dbReference>
<dbReference type="PANTHER" id="PTHR15398">
    <property type="entry name" value="BROMODOMAIN-CONTAINING PROTEIN 8"/>
    <property type="match status" value="1"/>
</dbReference>
<dbReference type="Proteomes" id="UP000816034">
    <property type="component" value="Unassembled WGS sequence"/>
</dbReference>
<keyword evidence="6" id="KW-1185">Reference proteome</keyword>